<keyword evidence="2 3" id="KW-0560">Oxidoreductase</keyword>
<dbReference type="InterPro" id="IPR002347">
    <property type="entry name" value="SDR_fam"/>
</dbReference>
<name>A0ABD6BN15_9EURY</name>
<keyword evidence="4" id="KW-1185">Reference proteome</keyword>
<dbReference type="SUPFAM" id="SSF51735">
    <property type="entry name" value="NAD(P)-binding Rossmann-fold domains"/>
    <property type="match status" value="1"/>
</dbReference>
<proteinExistence type="inferred from homology"/>
<dbReference type="RefSeq" id="WP_267645192.1">
    <property type="nucleotide sequence ID" value="NZ_JANHGR010000001.1"/>
</dbReference>
<reference evidence="3 4" key="1">
    <citation type="journal article" date="2019" name="Int. J. Syst. Evol. Microbiol.">
        <title>The Global Catalogue of Microorganisms (GCM) 10K type strain sequencing project: providing services to taxonomists for standard genome sequencing and annotation.</title>
        <authorList>
            <consortium name="The Broad Institute Genomics Platform"/>
            <consortium name="The Broad Institute Genome Sequencing Center for Infectious Disease"/>
            <person name="Wu L."/>
            <person name="Ma J."/>
        </authorList>
    </citation>
    <scope>NUCLEOTIDE SEQUENCE [LARGE SCALE GENOMIC DNA]</scope>
    <source>
        <strain evidence="3 4">CGMCC 1.12859</strain>
    </source>
</reference>
<dbReference type="Proteomes" id="UP001597139">
    <property type="component" value="Unassembled WGS sequence"/>
</dbReference>
<dbReference type="GO" id="GO:0016491">
    <property type="term" value="F:oxidoreductase activity"/>
    <property type="evidence" value="ECO:0007669"/>
    <property type="project" value="UniProtKB-KW"/>
</dbReference>
<dbReference type="Gene3D" id="3.40.50.720">
    <property type="entry name" value="NAD(P)-binding Rossmann-like Domain"/>
    <property type="match status" value="1"/>
</dbReference>
<comment type="caution">
    <text evidence="3">The sequence shown here is derived from an EMBL/GenBank/DDBJ whole genome shotgun (WGS) entry which is preliminary data.</text>
</comment>
<dbReference type="PRINTS" id="PR00081">
    <property type="entry name" value="GDHRDH"/>
</dbReference>
<evidence type="ECO:0000313" key="4">
    <source>
        <dbReference type="Proteomes" id="UP001597139"/>
    </source>
</evidence>
<gene>
    <name evidence="3" type="ORF">ACFSAU_00450</name>
</gene>
<protein>
    <submittedName>
        <fullName evidence="3">SDR family oxidoreductase</fullName>
        <ecNumber evidence="3">1.-.-.-</ecNumber>
    </submittedName>
</protein>
<dbReference type="PANTHER" id="PTHR43669">
    <property type="entry name" value="5-KETO-D-GLUCONATE 5-REDUCTASE"/>
    <property type="match status" value="1"/>
</dbReference>
<evidence type="ECO:0000256" key="2">
    <source>
        <dbReference type="ARBA" id="ARBA00023002"/>
    </source>
</evidence>
<dbReference type="EMBL" id="JBHUCZ010000001">
    <property type="protein sequence ID" value="MFD1565952.1"/>
    <property type="molecule type" value="Genomic_DNA"/>
</dbReference>
<evidence type="ECO:0000313" key="3">
    <source>
        <dbReference type="EMBL" id="MFD1565952.1"/>
    </source>
</evidence>
<sequence>MEDTTVVVTGAGGAIGGALVEAFAEAGATVLAGVHSDGRFDDHDGVESMRVDARDEFDVEFLMERAAKAGGEIDLVIPCAAVFHGSPGEQRLAEEGYAAFDDEYRTNARGVFLAIKEALPHCAADARVLVPSGSITETAKPGYGGYAVSKAAAEAVARQFAVEVEPAVGVVDPGVVESDLTGGQGRDPADVVGLFQWAATEVDAEALNGERLGLAAWKRATR</sequence>
<dbReference type="CDD" id="cd05233">
    <property type="entry name" value="SDR_c"/>
    <property type="match status" value="1"/>
</dbReference>
<organism evidence="3 4">
    <name type="scientific">Halolamina litorea</name>
    <dbReference type="NCBI Taxonomy" id="1515593"/>
    <lineage>
        <taxon>Archaea</taxon>
        <taxon>Methanobacteriati</taxon>
        <taxon>Methanobacteriota</taxon>
        <taxon>Stenosarchaea group</taxon>
        <taxon>Halobacteria</taxon>
        <taxon>Halobacteriales</taxon>
        <taxon>Haloferacaceae</taxon>
    </lineage>
</organism>
<dbReference type="InterPro" id="IPR036291">
    <property type="entry name" value="NAD(P)-bd_dom_sf"/>
</dbReference>
<dbReference type="Pfam" id="PF13561">
    <property type="entry name" value="adh_short_C2"/>
    <property type="match status" value="1"/>
</dbReference>
<dbReference type="PANTHER" id="PTHR43669:SF3">
    <property type="entry name" value="ALCOHOL DEHYDROGENASE, PUTATIVE (AFU_ORTHOLOGUE AFUA_3G03445)-RELATED"/>
    <property type="match status" value="1"/>
</dbReference>
<comment type="similarity">
    <text evidence="1">Belongs to the short-chain dehydrogenases/reductases (SDR) family.</text>
</comment>
<accession>A0ABD6BN15</accession>
<evidence type="ECO:0000256" key="1">
    <source>
        <dbReference type="ARBA" id="ARBA00006484"/>
    </source>
</evidence>
<dbReference type="EC" id="1.-.-.-" evidence="3"/>
<dbReference type="AlphaFoldDB" id="A0ABD6BN15"/>